<keyword evidence="2" id="KW-0328">Glycosyltransferase</keyword>
<dbReference type="Pfam" id="PF00535">
    <property type="entry name" value="Glycos_transf_2"/>
    <property type="match status" value="1"/>
</dbReference>
<keyword evidence="3" id="KW-1185">Reference proteome</keyword>
<name>A0ABV5US83_9MICC</name>
<dbReference type="GO" id="GO:0016757">
    <property type="term" value="F:glycosyltransferase activity"/>
    <property type="evidence" value="ECO:0007669"/>
    <property type="project" value="UniProtKB-KW"/>
</dbReference>
<dbReference type="PANTHER" id="PTHR43685">
    <property type="entry name" value="GLYCOSYLTRANSFERASE"/>
    <property type="match status" value="1"/>
</dbReference>
<dbReference type="PANTHER" id="PTHR43685:SF2">
    <property type="entry name" value="GLYCOSYLTRANSFERASE 2-LIKE DOMAIN-CONTAINING PROTEIN"/>
    <property type="match status" value="1"/>
</dbReference>
<feature type="domain" description="Glycosyltransferase 2-like" evidence="1">
    <location>
        <begin position="15"/>
        <end position="173"/>
    </location>
</feature>
<proteinExistence type="predicted"/>
<comment type="caution">
    <text evidence="2">The sequence shown here is derived from an EMBL/GenBank/DDBJ whole genome shotgun (WGS) entry which is preliminary data.</text>
</comment>
<organism evidence="2 3">
    <name type="scientific">Arthrobacter methylotrophus</name>
    <dbReference type="NCBI Taxonomy" id="121291"/>
    <lineage>
        <taxon>Bacteria</taxon>
        <taxon>Bacillati</taxon>
        <taxon>Actinomycetota</taxon>
        <taxon>Actinomycetes</taxon>
        <taxon>Micrococcales</taxon>
        <taxon>Micrococcaceae</taxon>
        <taxon>Arthrobacter</taxon>
    </lineage>
</organism>
<evidence type="ECO:0000313" key="3">
    <source>
        <dbReference type="Proteomes" id="UP001589536"/>
    </source>
</evidence>
<dbReference type="InterPro" id="IPR029044">
    <property type="entry name" value="Nucleotide-diphossugar_trans"/>
</dbReference>
<dbReference type="RefSeq" id="WP_345038811.1">
    <property type="nucleotide sequence ID" value="NZ_BAABED010000001.1"/>
</dbReference>
<accession>A0ABV5US83</accession>
<keyword evidence="2" id="KW-0808">Transferase</keyword>
<reference evidence="2 3" key="1">
    <citation type="submission" date="2024-09" db="EMBL/GenBank/DDBJ databases">
        <authorList>
            <person name="Sun Q."/>
            <person name="Mori K."/>
        </authorList>
    </citation>
    <scope>NUCLEOTIDE SEQUENCE [LARGE SCALE GENOMIC DNA]</scope>
    <source>
        <strain evidence="2 3">JCM 13519</strain>
    </source>
</reference>
<protein>
    <submittedName>
        <fullName evidence="2">Glycosyltransferase</fullName>
        <ecNumber evidence="2">2.4.-.-</ecNumber>
    </submittedName>
</protein>
<gene>
    <name evidence="2" type="ORF">ACFFPI_13145</name>
</gene>
<dbReference type="EC" id="2.4.-.-" evidence="2"/>
<dbReference type="Gene3D" id="3.90.550.10">
    <property type="entry name" value="Spore Coat Polysaccharide Biosynthesis Protein SpsA, Chain A"/>
    <property type="match status" value="1"/>
</dbReference>
<dbReference type="InterPro" id="IPR050834">
    <property type="entry name" value="Glycosyltransf_2"/>
</dbReference>
<dbReference type="EMBL" id="JBHMBH010000027">
    <property type="protein sequence ID" value="MFB9715063.1"/>
    <property type="molecule type" value="Genomic_DNA"/>
</dbReference>
<dbReference type="InterPro" id="IPR001173">
    <property type="entry name" value="Glyco_trans_2-like"/>
</dbReference>
<dbReference type="Proteomes" id="UP001589536">
    <property type="component" value="Unassembled WGS sequence"/>
</dbReference>
<dbReference type="SUPFAM" id="SSF53448">
    <property type="entry name" value="Nucleotide-diphospho-sugar transferases"/>
    <property type="match status" value="1"/>
</dbReference>
<evidence type="ECO:0000259" key="1">
    <source>
        <dbReference type="Pfam" id="PF00535"/>
    </source>
</evidence>
<sequence>MNDSTTPEGQAIRVSVCLAAYKGSRYIEEQIDSILRDLGPNDELVVVDDASPDDTAAVVKRITDPRIRFVASSVNKGYVRTFEQAVGLSRGEFIMLSDQDDVWIPGRVELMLTALEDHKVVAGNFDVLGGGPRPWIPRLRASDSTRHLANLFAILIGYRAYYGCAMGIRRDALSYFVPIPGYVHESHDLWLAICGNVAQSIRHLDDSIILRRLHDENQTPAGWRSLSRIVKARFMILRLVFEAVRRVRGADRALAA</sequence>
<evidence type="ECO:0000313" key="2">
    <source>
        <dbReference type="EMBL" id="MFB9715063.1"/>
    </source>
</evidence>